<dbReference type="PANTHER" id="PTHR11669:SF20">
    <property type="entry name" value="REPLICATION FACTOR C SUBUNIT 4"/>
    <property type="match status" value="1"/>
</dbReference>
<dbReference type="EMBL" id="KU873925">
    <property type="protein sequence ID" value="AND75052.1"/>
    <property type="molecule type" value="Genomic_DNA"/>
</dbReference>
<dbReference type="Pfam" id="PF21328">
    <property type="entry name" value="Gp44_lid"/>
    <property type="match status" value="1"/>
</dbReference>
<dbReference type="InterPro" id="IPR046388">
    <property type="entry name" value="T4_Clamp_Loader_L"/>
</dbReference>
<feature type="binding site" evidence="4">
    <location>
        <position position="203"/>
    </location>
    <ligand>
        <name>ATP</name>
        <dbReference type="ChEBI" id="CHEBI:30616"/>
    </ligand>
</feature>
<dbReference type="InterPro" id="IPR003593">
    <property type="entry name" value="AAA+_ATPase"/>
</dbReference>
<dbReference type="Proteomes" id="UP000225821">
    <property type="component" value="Segment"/>
</dbReference>
<comment type="function">
    <text evidence="4">Forms the sliding-clamp-loader together with the small subunit. Functions as an ATPase enzyme. The clamp loader holds the clamp in an open conformation and places it onto the DNA. 4 ATP molecules must bind to the sliding-clamp-loader before the latter can open the sliding clamp. ATP hydrolysis triggers the detachment of the sliding clamp from the sliding-clamp-loader, freeing the sliding clamp to track along DNA.</text>
</comment>
<dbReference type="HAMAP" id="MF_04162">
    <property type="entry name" value="T4_Clamp_Loader_L"/>
    <property type="match status" value="1"/>
</dbReference>
<dbReference type="GO" id="GO:0003689">
    <property type="term" value="F:DNA clamp loader activity"/>
    <property type="evidence" value="ECO:0007669"/>
    <property type="project" value="UniProtKB-UniRule"/>
</dbReference>
<dbReference type="OrthoDB" id="4962at10239"/>
<dbReference type="GO" id="GO:0039693">
    <property type="term" value="P:viral DNA genome replication"/>
    <property type="evidence" value="ECO:0007669"/>
    <property type="project" value="UniProtKB-UniRule"/>
</dbReference>
<dbReference type="GO" id="GO:0005524">
    <property type="term" value="F:ATP binding"/>
    <property type="evidence" value="ECO:0007669"/>
    <property type="project" value="UniProtKB-UniRule"/>
</dbReference>
<dbReference type="SMART" id="SM00382">
    <property type="entry name" value="AAA"/>
    <property type="match status" value="1"/>
</dbReference>
<keyword evidence="4" id="KW-0378">Hydrolase</keyword>
<evidence type="ECO:0000256" key="1">
    <source>
        <dbReference type="ARBA" id="ARBA00022705"/>
    </source>
</evidence>
<evidence type="ECO:0000256" key="4">
    <source>
        <dbReference type="HAMAP-Rule" id="MF_04162"/>
    </source>
</evidence>
<evidence type="ECO:0000256" key="3">
    <source>
        <dbReference type="ARBA" id="ARBA00022840"/>
    </source>
</evidence>
<dbReference type="InterPro" id="IPR048815">
    <property type="entry name" value="Gp44_lid"/>
</dbReference>
<keyword evidence="2 4" id="KW-0547">Nucleotide-binding</keyword>
<feature type="binding site" evidence="4">
    <location>
        <position position="25"/>
    </location>
    <ligand>
        <name>ATP</name>
        <dbReference type="ChEBI" id="CHEBI:30616"/>
    </ligand>
</feature>
<dbReference type="Gene3D" id="3.40.50.300">
    <property type="entry name" value="P-loop containing nucleotide triphosphate hydrolases"/>
    <property type="match status" value="1"/>
</dbReference>
<gene>
    <name evidence="6" type="ORF">pf16_129</name>
</gene>
<keyword evidence="4" id="KW-1194">Viral DNA replication</keyword>
<keyword evidence="4" id="KW-0238">DNA-binding</keyword>
<evidence type="ECO:0000313" key="6">
    <source>
        <dbReference type="EMBL" id="AND75052.1"/>
    </source>
</evidence>
<dbReference type="Pfam" id="PF00004">
    <property type="entry name" value="AAA"/>
    <property type="match status" value="1"/>
</dbReference>
<reference evidence="6 7" key="1">
    <citation type="submission" date="2016-03" db="EMBL/GenBank/DDBJ databases">
        <title>Characterisation of pf16 and phiPMW: Two novel phages infecting Pseudomonas putida PpG1.</title>
        <authorList>
            <person name="Magill D.J."/>
            <person name="Krylov V.N."/>
            <person name="Shaburova O.V."/>
            <person name="Allen C.C.R."/>
            <person name="McGrath J.W."/>
            <person name="Quinn J.P."/>
            <person name="Kulakov L.A."/>
        </authorList>
    </citation>
    <scope>NUCLEOTIDE SEQUENCE [LARGE SCALE GENOMIC DNA]</scope>
</reference>
<dbReference type="Gene3D" id="1.10.8.60">
    <property type="match status" value="1"/>
</dbReference>
<sequence>MTIECNMNEPLWVERYRPQKINDCILPENIKKQFNEIVATGRIPNLLLKGSAGTGKTTVAKALCHELGVDWIIINASEDNGIDTIRNKIRDFASTVSFSDAGKCVILDEADALTAAAQSALRGGIEGYSQTCSFIFTCNFPNRIIDPLHSRTVPVAFEISKADQPKVQAQFFQRICAILKNENVKFDQKAVATLLQKFFPDNRRILGQLQQYGRGGEIDVGILNDLQEVSIDGLVNSMKGKKFAEVRQWCAENANNDLTALYTKLYRTLKDHVDPQSIPSAILILEDYQRYDGVVADKELHIAAMCVALMMEVQFK</sequence>
<dbReference type="CDD" id="cd00009">
    <property type="entry name" value="AAA"/>
    <property type="match status" value="1"/>
</dbReference>
<keyword evidence="1" id="KW-0235">DNA replication</keyword>
<protein>
    <recommendedName>
        <fullName evidence="4">Sliding-clamp-loader large subunit</fullName>
        <ecNumber evidence="4">3.6.4.-</ecNumber>
    </recommendedName>
    <alternativeName>
        <fullName evidence="4">Clamp loader gp44 subunit</fullName>
    </alternativeName>
</protein>
<accession>A0A1S5R3R2</accession>
<comment type="similarity">
    <text evidence="4">Belongs to the Tevenvirinae sliding-clamp-loader large subunit family.</text>
</comment>
<dbReference type="InterPro" id="IPR027417">
    <property type="entry name" value="P-loop_NTPase"/>
</dbReference>
<feature type="binding site" evidence="4">
    <location>
        <begin position="13"/>
        <end position="16"/>
    </location>
    <ligand>
        <name>ATP</name>
        <dbReference type="ChEBI" id="CHEBI:30616"/>
    </ligand>
</feature>
<evidence type="ECO:0000256" key="2">
    <source>
        <dbReference type="ARBA" id="ARBA00022741"/>
    </source>
</evidence>
<dbReference type="SUPFAM" id="SSF52540">
    <property type="entry name" value="P-loop containing nucleoside triphosphate hydrolases"/>
    <property type="match status" value="1"/>
</dbReference>
<dbReference type="GO" id="GO:0003677">
    <property type="term" value="F:DNA binding"/>
    <property type="evidence" value="ECO:0007669"/>
    <property type="project" value="UniProtKB-UniRule"/>
</dbReference>
<dbReference type="GO" id="GO:0016887">
    <property type="term" value="F:ATP hydrolysis activity"/>
    <property type="evidence" value="ECO:0007669"/>
    <property type="project" value="UniProtKB-UniRule"/>
</dbReference>
<dbReference type="Gene3D" id="1.20.272.10">
    <property type="match status" value="1"/>
</dbReference>
<dbReference type="GO" id="GO:0006261">
    <property type="term" value="P:DNA-templated DNA replication"/>
    <property type="evidence" value="ECO:0007669"/>
    <property type="project" value="TreeGrafter"/>
</dbReference>
<feature type="domain" description="AAA+ ATPase" evidence="5">
    <location>
        <begin position="42"/>
        <end position="163"/>
    </location>
</feature>
<feature type="binding site" evidence="4">
    <location>
        <begin position="53"/>
        <end position="58"/>
    </location>
    <ligand>
        <name>ATP</name>
        <dbReference type="ChEBI" id="CHEBI:30616"/>
    </ligand>
</feature>
<dbReference type="InterPro" id="IPR050238">
    <property type="entry name" value="DNA_Rep/Repair_Clamp_Loader"/>
</dbReference>
<dbReference type="GO" id="GO:0006281">
    <property type="term" value="P:DNA repair"/>
    <property type="evidence" value="ECO:0007669"/>
    <property type="project" value="TreeGrafter"/>
</dbReference>
<dbReference type="PANTHER" id="PTHR11669">
    <property type="entry name" value="REPLICATION FACTOR C / DNA POLYMERASE III GAMMA-TAU SUBUNIT"/>
    <property type="match status" value="1"/>
</dbReference>
<evidence type="ECO:0000313" key="7">
    <source>
        <dbReference type="Proteomes" id="UP000225821"/>
    </source>
</evidence>
<dbReference type="EC" id="3.6.4.-" evidence="4"/>
<name>A0A1S5R3R2_9CAUD</name>
<keyword evidence="3 4" id="KW-0067">ATP-binding</keyword>
<evidence type="ECO:0000259" key="5">
    <source>
        <dbReference type="SMART" id="SM00382"/>
    </source>
</evidence>
<keyword evidence="7" id="KW-1185">Reference proteome</keyword>
<comment type="subunit">
    <text evidence="4">The sliding-clamp-loader consists of 4 large subunits and 1 small subunit. Interacts with the sliding clamp; this interaction allows the sliding-clamp-loader to open the sliding clamp. Part of the replicase complex that includes the DNA polymerase, the polymerase clamp, the clamp loader complex, the single-stranded DNA binding protein, the primase, the helicase and the helicase assembly factor.</text>
</comment>
<proteinExistence type="inferred from homology"/>
<dbReference type="InterPro" id="IPR003959">
    <property type="entry name" value="ATPase_AAA_core"/>
</dbReference>
<organism evidence="6 7">
    <name type="scientific">Pseudomonas phage pf16</name>
    <dbReference type="NCBI Taxonomy" id="1815630"/>
    <lineage>
        <taxon>Viruses</taxon>
        <taxon>Duplodnaviria</taxon>
        <taxon>Heunggongvirae</taxon>
        <taxon>Uroviricota</taxon>
        <taxon>Caudoviricetes</taxon>
        <taxon>Chakrabartyvirus</taxon>
        <taxon>Chakrabartyvirus pf16</taxon>
    </lineage>
</organism>